<proteinExistence type="predicted"/>
<dbReference type="GO" id="GO:0015074">
    <property type="term" value="P:DNA integration"/>
    <property type="evidence" value="ECO:0007669"/>
    <property type="project" value="InterPro"/>
</dbReference>
<dbReference type="SUPFAM" id="SSF56349">
    <property type="entry name" value="DNA breaking-rejoining enzymes"/>
    <property type="match status" value="1"/>
</dbReference>
<name>A0A5M4FHY3_9ACTN</name>
<dbReference type="GO" id="GO:0003677">
    <property type="term" value="F:DNA binding"/>
    <property type="evidence" value="ECO:0007669"/>
    <property type="project" value="UniProtKB-KW"/>
</dbReference>
<sequence>MTDHLELAAEGLSLVDRASIDEAIRAARAPGTRRTYASAWRSWETWCVGRGVNAFPADPMLVAAHLAERHSAGVSTSRLDVTVAAIRARHIDEGLEDPTAVRGVQLVVRGLRRIDAGERAVKQAHPLTVAEVRRMLGTLDRATLAGKRDAAILLIGFAGALRRSEISNLRVSDLSFKADGVVVRLRKSKSDQEGAGAFVGVVRGAHQDTDPVSALRDWLGAAGLATAGPLFVRVRRGGHVDRVSLHPDTVNAIVKRMACCAGLSDLPISAHSLRAGHATVAAEAGVPASRLARTTRHADLRTLAMYVRPGEVLRDTSSGSLGL</sequence>
<comment type="caution">
    <text evidence="4">The sequence shown here is derived from an EMBL/GenBank/DDBJ whole genome shotgun (WGS) entry which is preliminary data.</text>
</comment>
<gene>
    <name evidence="4" type="ORF">ESP70_002550</name>
</gene>
<dbReference type="Gene3D" id="1.10.443.10">
    <property type="entry name" value="Intergrase catalytic core"/>
    <property type="match status" value="1"/>
</dbReference>
<dbReference type="CDD" id="cd00799">
    <property type="entry name" value="INT_Cre_C"/>
    <property type="match status" value="1"/>
</dbReference>
<evidence type="ECO:0000259" key="3">
    <source>
        <dbReference type="PROSITE" id="PS51898"/>
    </source>
</evidence>
<accession>A0A5M4FHY3</accession>
<dbReference type="InterPro" id="IPR011010">
    <property type="entry name" value="DNA_brk_join_enz"/>
</dbReference>
<dbReference type="InterPro" id="IPR002104">
    <property type="entry name" value="Integrase_catalytic"/>
</dbReference>
<dbReference type="GO" id="GO:0006310">
    <property type="term" value="P:DNA recombination"/>
    <property type="evidence" value="ECO:0007669"/>
    <property type="project" value="UniProtKB-KW"/>
</dbReference>
<dbReference type="AlphaFoldDB" id="A0A5M4FHY3"/>
<dbReference type="PROSITE" id="PS51898">
    <property type="entry name" value="TYR_RECOMBINASE"/>
    <property type="match status" value="1"/>
</dbReference>
<evidence type="ECO:0000313" key="4">
    <source>
        <dbReference type="EMBL" id="KAA1399661.1"/>
    </source>
</evidence>
<evidence type="ECO:0000256" key="2">
    <source>
        <dbReference type="ARBA" id="ARBA00023172"/>
    </source>
</evidence>
<dbReference type="EMBL" id="SDPQ02000001">
    <property type="protein sequence ID" value="KAA1399661.1"/>
    <property type="molecule type" value="Genomic_DNA"/>
</dbReference>
<keyword evidence="1" id="KW-0238">DNA-binding</keyword>
<evidence type="ECO:0000313" key="5">
    <source>
        <dbReference type="Proteomes" id="UP000380867"/>
    </source>
</evidence>
<dbReference type="OrthoDB" id="9815875at2"/>
<reference evidence="4" key="1">
    <citation type="submission" date="2019-09" db="EMBL/GenBank/DDBJ databases">
        <authorList>
            <person name="Li J."/>
        </authorList>
    </citation>
    <scope>NUCLEOTIDE SEQUENCE [LARGE SCALE GENOMIC DNA]</scope>
    <source>
        <strain evidence="4">JCM 14732</strain>
    </source>
</reference>
<dbReference type="PANTHER" id="PTHR34605">
    <property type="entry name" value="PHAGE_INTEGRASE DOMAIN-CONTAINING PROTEIN"/>
    <property type="match status" value="1"/>
</dbReference>
<dbReference type="InterPro" id="IPR013762">
    <property type="entry name" value="Integrase-like_cat_sf"/>
</dbReference>
<dbReference type="PANTHER" id="PTHR34605:SF3">
    <property type="entry name" value="P CELL-TYPE AGGLUTINATION PROTEIN MAP4-LIKE-RELATED"/>
    <property type="match status" value="1"/>
</dbReference>
<dbReference type="InterPro" id="IPR010998">
    <property type="entry name" value="Integrase_recombinase_N"/>
</dbReference>
<dbReference type="Pfam" id="PF00589">
    <property type="entry name" value="Phage_integrase"/>
    <property type="match status" value="1"/>
</dbReference>
<protein>
    <submittedName>
        <fullName evidence="4">Site-specific integrase</fullName>
    </submittedName>
</protein>
<dbReference type="Proteomes" id="UP000380867">
    <property type="component" value="Unassembled WGS sequence"/>
</dbReference>
<dbReference type="SUPFAM" id="SSF47823">
    <property type="entry name" value="lambda integrase-like, N-terminal domain"/>
    <property type="match status" value="1"/>
</dbReference>
<keyword evidence="2" id="KW-0233">DNA recombination</keyword>
<evidence type="ECO:0000256" key="1">
    <source>
        <dbReference type="ARBA" id="ARBA00023125"/>
    </source>
</evidence>
<dbReference type="RefSeq" id="WP_149687796.1">
    <property type="nucleotide sequence ID" value="NZ_SDPQ02000001.1"/>
</dbReference>
<dbReference type="InterPro" id="IPR052925">
    <property type="entry name" value="Phage_Integrase-like_Recomb"/>
</dbReference>
<organism evidence="4 5">
    <name type="scientific">Aeromicrobium ginsengisoli</name>
    <dbReference type="NCBI Taxonomy" id="363867"/>
    <lineage>
        <taxon>Bacteria</taxon>
        <taxon>Bacillati</taxon>
        <taxon>Actinomycetota</taxon>
        <taxon>Actinomycetes</taxon>
        <taxon>Propionibacteriales</taxon>
        <taxon>Nocardioidaceae</taxon>
        <taxon>Aeromicrobium</taxon>
    </lineage>
</organism>
<dbReference type="Gene3D" id="1.10.150.130">
    <property type="match status" value="1"/>
</dbReference>
<keyword evidence="5" id="KW-1185">Reference proteome</keyword>
<feature type="domain" description="Tyr recombinase" evidence="3">
    <location>
        <begin position="122"/>
        <end position="320"/>
    </location>
</feature>